<proteinExistence type="predicted"/>
<reference evidence="2 3" key="1">
    <citation type="submission" date="2018-08" db="EMBL/GenBank/DDBJ databases">
        <title>A genome reference for cultivated species of the human gut microbiota.</title>
        <authorList>
            <person name="Zou Y."/>
            <person name="Xue W."/>
            <person name="Luo G."/>
        </authorList>
    </citation>
    <scope>NUCLEOTIDE SEQUENCE [LARGE SCALE GENOMIC DNA]</scope>
    <source>
        <strain evidence="2 3">AF16-14</strain>
    </source>
</reference>
<reference evidence="1" key="2">
    <citation type="submission" date="2022-01" db="EMBL/GenBank/DDBJ databases">
        <title>Collection of gut derived symbiotic bacterial strains cultured from healthy donors.</title>
        <authorList>
            <person name="Lin H."/>
            <person name="Kohout C."/>
            <person name="Waligurski E."/>
            <person name="Pamer E.G."/>
        </authorList>
    </citation>
    <scope>NUCLEOTIDE SEQUENCE</scope>
    <source>
        <strain evidence="1">DFI.1.149</strain>
    </source>
</reference>
<evidence type="ECO:0000313" key="2">
    <source>
        <dbReference type="EMBL" id="RGU55164.1"/>
    </source>
</evidence>
<dbReference type="InterPro" id="IPR014127">
    <property type="entry name" value="CHP02757"/>
</dbReference>
<comment type="caution">
    <text evidence="2">The sequence shown here is derived from an EMBL/GenBank/DDBJ whole genome shotgun (WGS) entry which is preliminary data.</text>
</comment>
<dbReference type="Proteomes" id="UP001199750">
    <property type="component" value="Unassembled WGS sequence"/>
</dbReference>
<protein>
    <submittedName>
        <fullName evidence="2">TIGR02757 family protein</fullName>
    </submittedName>
</protein>
<dbReference type="NCBIfam" id="TIGR02757">
    <property type="entry name" value="TIGR02757 family protein"/>
    <property type="match status" value="1"/>
</dbReference>
<dbReference type="EMBL" id="QRYC01000020">
    <property type="protein sequence ID" value="RGU55164.1"/>
    <property type="molecule type" value="Genomic_DNA"/>
</dbReference>
<evidence type="ECO:0000313" key="3">
    <source>
        <dbReference type="Proteomes" id="UP000284243"/>
    </source>
</evidence>
<sequence length="254" mass="29785">MTSLEIKQLLDEKYQEYCHSDFFIHTDPIQIPKLFEEKEDIEIAGFLAASLAWGQRPTIIKKCKELMQLLDYAPYDFVLHARESDFARFEHFKHRTFNGYDCSYFLRSLAHIYRHEGGLENVFTTAWQIHGDMFEVLRHWYRIFTTLPAEPRVLRHIACVDKGSAAKRVNMFIRWMVRHDHSGIDFGLWKGIPASALLIPLDLHTGHVSRELGLLTRKQNDAKAVEELTRRLREFDPVDPIRYDFALFGLGAFK</sequence>
<evidence type="ECO:0000313" key="1">
    <source>
        <dbReference type="EMBL" id="MCG4960065.1"/>
    </source>
</evidence>
<dbReference type="RefSeq" id="WP_022160094.1">
    <property type="nucleotide sequence ID" value="NZ_CABJFF010000005.1"/>
</dbReference>
<gene>
    <name evidence="2" type="ORF">DWW57_13210</name>
    <name evidence="1" type="ORF">L0P03_09405</name>
</gene>
<dbReference type="Proteomes" id="UP000284243">
    <property type="component" value="Unassembled WGS sequence"/>
</dbReference>
<dbReference type="Pfam" id="PF09674">
    <property type="entry name" value="DUF2400"/>
    <property type="match status" value="1"/>
</dbReference>
<organism evidence="2 3">
    <name type="scientific">Odoribacter splanchnicus</name>
    <dbReference type="NCBI Taxonomy" id="28118"/>
    <lineage>
        <taxon>Bacteria</taxon>
        <taxon>Pseudomonadati</taxon>
        <taxon>Bacteroidota</taxon>
        <taxon>Bacteroidia</taxon>
        <taxon>Bacteroidales</taxon>
        <taxon>Odoribacteraceae</taxon>
        <taxon>Odoribacter</taxon>
    </lineage>
</organism>
<name>A0A1Y3XYB3_9BACT</name>
<accession>A0A1Y3XYB3</accession>
<dbReference type="EMBL" id="JAKNDN010000016">
    <property type="protein sequence ID" value="MCG4960065.1"/>
    <property type="molecule type" value="Genomic_DNA"/>
</dbReference>
<dbReference type="AlphaFoldDB" id="A0A1Y3XYB3"/>